<name>A0ABQ8HX36_9ROSI</name>
<dbReference type="PANTHER" id="PTHR34222:SF40">
    <property type="match status" value="1"/>
</dbReference>
<organism evidence="2 3">
    <name type="scientific">Xanthoceras sorbifolium</name>
    <dbReference type="NCBI Taxonomy" id="99658"/>
    <lineage>
        <taxon>Eukaryota</taxon>
        <taxon>Viridiplantae</taxon>
        <taxon>Streptophyta</taxon>
        <taxon>Embryophyta</taxon>
        <taxon>Tracheophyta</taxon>
        <taxon>Spermatophyta</taxon>
        <taxon>Magnoliopsida</taxon>
        <taxon>eudicotyledons</taxon>
        <taxon>Gunneridae</taxon>
        <taxon>Pentapetalae</taxon>
        <taxon>rosids</taxon>
        <taxon>malvids</taxon>
        <taxon>Sapindales</taxon>
        <taxon>Sapindaceae</taxon>
        <taxon>Xanthoceroideae</taxon>
        <taxon>Xanthoceras</taxon>
    </lineage>
</organism>
<evidence type="ECO:0000313" key="3">
    <source>
        <dbReference type="Proteomes" id="UP000827721"/>
    </source>
</evidence>
<keyword evidence="3" id="KW-1185">Reference proteome</keyword>
<evidence type="ECO:0000256" key="1">
    <source>
        <dbReference type="SAM" id="MobiDB-lite"/>
    </source>
</evidence>
<dbReference type="Proteomes" id="UP000827721">
    <property type="component" value="Unassembled WGS sequence"/>
</dbReference>
<feature type="region of interest" description="Disordered" evidence="1">
    <location>
        <begin position="78"/>
        <end position="97"/>
    </location>
</feature>
<sequence length="136" mass="15653">MVLWQELDLHQLSEIKNHEVGKHLAKILEHNQVFEFLAGLNSDFDEVSGRILRKEPLCSLEESFSIFSALQTAGFSPTDVGQLKNPNRNGETDSRWCDFGNRPQHARQTCWKLKRETLSWRHGKSLNAEESVFNSD</sequence>
<reference evidence="2 3" key="1">
    <citation type="submission" date="2021-02" db="EMBL/GenBank/DDBJ databases">
        <title>Plant Genome Project.</title>
        <authorList>
            <person name="Zhang R.-G."/>
        </authorList>
    </citation>
    <scope>NUCLEOTIDE SEQUENCE [LARGE SCALE GENOMIC DNA]</scope>
    <source>
        <tissue evidence="2">Leaves</tissue>
    </source>
</reference>
<dbReference type="EMBL" id="JAFEMO010000006">
    <property type="protein sequence ID" value="KAH7568920.1"/>
    <property type="molecule type" value="Genomic_DNA"/>
</dbReference>
<comment type="caution">
    <text evidence="2">The sequence shown here is derived from an EMBL/GenBank/DDBJ whole genome shotgun (WGS) entry which is preliminary data.</text>
</comment>
<evidence type="ECO:0000313" key="2">
    <source>
        <dbReference type="EMBL" id="KAH7568920.1"/>
    </source>
</evidence>
<proteinExistence type="predicted"/>
<dbReference type="PANTHER" id="PTHR34222">
    <property type="entry name" value="GAG_PRE-INTEGRS DOMAIN-CONTAINING PROTEIN"/>
    <property type="match status" value="1"/>
</dbReference>
<gene>
    <name evidence="2" type="ORF">JRO89_XS06G0072800</name>
</gene>
<accession>A0ABQ8HX36</accession>
<protein>
    <submittedName>
        <fullName evidence="2">Uncharacterized protein</fullName>
    </submittedName>
</protein>